<protein>
    <submittedName>
        <fullName evidence="2">Uncharacterized protein</fullName>
    </submittedName>
</protein>
<reference evidence="2 3" key="1">
    <citation type="submission" date="2016-05" db="EMBL/GenBank/DDBJ databases">
        <title>Comparative genomics of biotechnologically important yeasts.</title>
        <authorList>
            <consortium name="DOE Joint Genome Institute"/>
            <person name="Riley R."/>
            <person name="Haridas S."/>
            <person name="Wolfe K.H."/>
            <person name="Lopes M.R."/>
            <person name="Hittinger C.T."/>
            <person name="Goker M."/>
            <person name="Salamov A."/>
            <person name="Wisecaver J."/>
            <person name="Long T.M."/>
            <person name="Aerts A.L."/>
            <person name="Barry K."/>
            <person name="Choi C."/>
            <person name="Clum A."/>
            <person name="Coughlan A.Y."/>
            <person name="Deshpande S."/>
            <person name="Douglass A.P."/>
            <person name="Hanson S.J."/>
            <person name="Klenk H.-P."/>
            <person name="LaButti K."/>
            <person name="Lapidus A."/>
            <person name="Lindquist E."/>
            <person name="Lipzen A."/>
            <person name="Meier-kolthoff J.P."/>
            <person name="Ohm R.A."/>
            <person name="Otillar R.P."/>
            <person name="Pangilinan J."/>
            <person name="Peng Y."/>
            <person name="Rokas A."/>
            <person name="Rosa C.A."/>
            <person name="Scheuner C."/>
            <person name="Sibirny A.A."/>
            <person name="Slot J.C."/>
            <person name="Stielow J.B."/>
            <person name="Sun H."/>
            <person name="Kurtzman C.P."/>
            <person name="Blackwell M."/>
            <person name="Grigoriev I.V."/>
            <person name="Jeffries T.W."/>
        </authorList>
    </citation>
    <scope>NUCLEOTIDE SEQUENCE [LARGE SCALE GENOMIC DNA]</scope>
    <source>
        <strain evidence="2 3">NRRL YB-4993</strain>
    </source>
</reference>
<gene>
    <name evidence="2" type="ORF">METBIDRAFT_223592</name>
</gene>
<dbReference type="InterPro" id="IPR011893">
    <property type="entry name" value="Selenoprotein_Rdx-typ"/>
</dbReference>
<dbReference type="RefSeq" id="XP_018709501.1">
    <property type="nucleotide sequence ID" value="XM_018855161.1"/>
</dbReference>
<evidence type="ECO:0000256" key="1">
    <source>
        <dbReference type="ARBA" id="ARBA00023284"/>
    </source>
</evidence>
<proteinExistence type="predicted"/>
<dbReference type="AlphaFoldDB" id="A0A1A0H4K0"/>
<organism evidence="2 3">
    <name type="scientific">Metschnikowia bicuspidata var. bicuspidata NRRL YB-4993</name>
    <dbReference type="NCBI Taxonomy" id="869754"/>
    <lineage>
        <taxon>Eukaryota</taxon>
        <taxon>Fungi</taxon>
        <taxon>Dikarya</taxon>
        <taxon>Ascomycota</taxon>
        <taxon>Saccharomycotina</taxon>
        <taxon>Pichiomycetes</taxon>
        <taxon>Metschnikowiaceae</taxon>
        <taxon>Metschnikowia</taxon>
    </lineage>
</organism>
<dbReference type="PANTHER" id="PTHR36417:SF2">
    <property type="entry name" value="SELENOPROTEIN DOMAIN PROTEIN (AFU_ORTHOLOGUE AFUA_1G05220)"/>
    <property type="match status" value="1"/>
</dbReference>
<accession>A0A1A0H4K0</accession>
<keyword evidence="1" id="KW-0676">Redox-active center</keyword>
<dbReference type="PANTHER" id="PTHR36417">
    <property type="entry name" value="SELENOPROTEIN DOMAIN PROTEIN (AFU_ORTHOLOGUE AFUA_1G05220)"/>
    <property type="match status" value="1"/>
</dbReference>
<dbReference type="Proteomes" id="UP000092555">
    <property type="component" value="Unassembled WGS sequence"/>
</dbReference>
<dbReference type="Pfam" id="PF10262">
    <property type="entry name" value="Rdx"/>
    <property type="match status" value="1"/>
</dbReference>
<dbReference type="Gene3D" id="3.40.30.10">
    <property type="entry name" value="Glutaredoxin"/>
    <property type="match status" value="1"/>
</dbReference>
<evidence type="ECO:0000313" key="2">
    <source>
        <dbReference type="EMBL" id="OBA18966.1"/>
    </source>
</evidence>
<sequence>MYPKVTIEYCARCKWHNRAVWYLQEILQTFSDPEKNLVAEVAVRPSYDKPGIFVIEISTQDDVSKIIYCRRLKKSGLPQTESYHYDGFPDSKLLKNLIRDSLFPEHGLGHLDGKADLLTDCIPCRENE</sequence>
<keyword evidence="3" id="KW-1185">Reference proteome</keyword>
<dbReference type="SUPFAM" id="SSF52833">
    <property type="entry name" value="Thioredoxin-like"/>
    <property type="match status" value="1"/>
</dbReference>
<dbReference type="OrthoDB" id="60822at2759"/>
<dbReference type="InterPro" id="IPR036249">
    <property type="entry name" value="Thioredoxin-like_sf"/>
</dbReference>
<comment type="caution">
    <text evidence="2">The sequence shown here is derived from an EMBL/GenBank/DDBJ whole genome shotgun (WGS) entry which is preliminary data.</text>
</comment>
<dbReference type="EMBL" id="LXTC01000008">
    <property type="protein sequence ID" value="OBA18966.1"/>
    <property type="molecule type" value="Genomic_DNA"/>
</dbReference>
<evidence type="ECO:0000313" key="3">
    <source>
        <dbReference type="Proteomes" id="UP000092555"/>
    </source>
</evidence>
<name>A0A1A0H4K0_9ASCO</name>
<dbReference type="GeneID" id="30028137"/>